<dbReference type="EMBL" id="JAZHXI010000016">
    <property type="protein sequence ID" value="KAL2062996.1"/>
    <property type="molecule type" value="Genomic_DNA"/>
</dbReference>
<dbReference type="Proteomes" id="UP001595075">
    <property type="component" value="Unassembled WGS sequence"/>
</dbReference>
<reference evidence="2 3" key="1">
    <citation type="journal article" date="2024" name="Commun. Biol.">
        <title>Comparative genomic analysis of thermophilic fungi reveals convergent evolutionary adaptations and gene losses.</title>
        <authorList>
            <person name="Steindorff A.S."/>
            <person name="Aguilar-Pontes M.V."/>
            <person name="Robinson A.J."/>
            <person name="Andreopoulos B."/>
            <person name="LaButti K."/>
            <person name="Kuo A."/>
            <person name="Mondo S."/>
            <person name="Riley R."/>
            <person name="Otillar R."/>
            <person name="Haridas S."/>
            <person name="Lipzen A."/>
            <person name="Grimwood J."/>
            <person name="Schmutz J."/>
            <person name="Clum A."/>
            <person name="Reid I.D."/>
            <person name="Moisan M.C."/>
            <person name="Butler G."/>
            <person name="Nguyen T.T.M."/>
            <person name="Dewar K."/>
            <person name="Conant G."/>
            <person name="Drula E."/>
            <person name="Henrissat B."/>
            <person name="Hansel C."/>
            <person name="Singer S."/>
            <person name="Hutchinson M.I."/>
            <person name="de Vries R.P."/>
            <person name="Natvig D.O."/>
            <person name="Powell A.J."/>
            <person name="Tsang A."/>
            <person name="Grigoriev I.V."/>
        </authorList>
    </citation>
    <scope>NUCLEOTIDE SEQUENCE [LARGE SCALE GENOMIC DNA]</scope>
    <source>
        <strain evidence="2 3">CBS 494.80</strain>
    </source>
</reference>
<dbReference type="PROSITE" id="PS51186">
    <property type="entry name" value="GNAT"/>
    <property type="match status" value="1"/>
</dbReference>
<gene>
    <name evidence="2" type="ORF">VTL71DRAFT_6068</name>
</gene>
<feature type="domain" description="N-acetyltransferase" evidence="1">
    <location>
        <begin position="66"/>
        <end position="213"/>
    </location>
</feature>
<dbReference type="InterPro" id="IPR016181">
    <property type="entry name" value="Acyl_CoA_acyltransferase"/>
</dbReference>
<organism evidence="2 3">
    <name type="scientific">Oculimacula yallundae</name>
    <dbReference type="NCBI Taxonomy" id="86028"/>
    <lineage>
        <taxon>Eukaryota</taxon>
        <taxon>Fungi</taxon>
        <taxon>Dikarya</taxon>
        <taxon>Ascomycota</taxon>
        <taxon>Pezizomycotina</taxon>
        <taxon>Leotiomycetes</taxon>
        <taxon>Helotiales</taxon>
        <taxon>Ploettnerulaceae</taxon>
        <taxon>Oculimacula</taxon>
    </lineage>
</organism>
<comment type="caution">
    <text evidence="2">The sequence shown here is derived from an EMBL/GenBank/DDBJ whole genome shotgun (WGS) entry which is preliminary data.</text>
</comment>
<evidence type="ECO:0000313" key="3">
    <source>
        <dbReference type="Proteomes" id="UP001595075"/>
    </source>
</evidence>
<evidence type="ECO:0000313" key="2">
    <source>
        <dbReference type="EMBL" id="KAL2062996.1"/>
    </source>
</evidence>
<accession>A0ABR4BZB0</accession>
<dbReference type="Gene3D" id="3.40.630.30">
    <property type="match status" value="1"/>
</dbReference>
<dbReference type="Pfam" id="PF00583">
    <property type="entry name" value="Acetyltransf_1"/>
    <property type="match status" value="1"/>
</dbReference>
<dbReference type="PANTHER" id="PTHR42791:SF14">
    <property type="entry name" value="N-ACETYLTRANSFERASE DOMAIN-CONTAINING PROTEIN"/>
    <property type="match status" value="1"/>
</dbReference>
<sequence length="241" mass="27571">MGKLLLLPAKVSDLAEILTGQRLAFSDPVEPFFFALFPETEREENFEQQVKRAEAWWVEDPSATYMKVVDEETGQIISAAKWCIYETPLTEEQLNKELVVDWHADSESNEWAQHILNGVYSHRLRRTKGGKCCVLDLLTTHPDHHKRGAARMLVQWGCDIADKMNVEAFIEGTAIARRLYESCGFVATPSEWTIVDVPEKWKHRPQVKYYFMERQPKAKVADTDKDAVKISVTEAGVEEVS</sequence>
<dbReference type="SUPFAM" id="SSF55729">
    <property type="entry name" value="Acyl-CoA N-acyltransferases (Nat)"/>
    <property type="match status" value="1"/>
</dbReference>
<evidence type="ECO:0000259" key="1">
    <source>
        <dbReference type="PROSITE" id="PS51186"/>
    </source>
</evidence>
<keyword evidence="3" id="KW-1185">Reference proteome</keyword>
<proteinExistence type="predicted"/>
<dbReference type="PANTHER" id="PTHR42791">
    <property type="entry name" value="GNAT FAMILY ACETYLTRANSFERASE"/>
    <property type="match status" value="1"/>
</dbReference>
<dbReference type="InterPro" id="IPR000182">
    <property type="entry name" value="GNAT_dom"/>
</dbReference>
<dbReference type="InterPro" id="IPR052523">
    <property type="entry name" value="Trichothecene_AcTrans"/>
</dbReference>
<name>A0ABR4BZB0_9HELO</name>
<protein>
    <recommendedName>
        <fullName evidence="1">N-acetyltransferase domain-containing protein</fullName>
    </recommendedName>
</protein>